<dbReference type="RefSeq" id="WP_227601246.1">
    <property type="nucleotide sequence ID" value="NZ_JAJEPX010000068.1"/>
</dbReference>
<reference evidence="2 3" key="1">
    <citation type="submission" date="2021-10" db="EMBL/GenBank/DDBJ databases">
        <title>Anaerobic single-cell dispensing facilitates the cultivation of human gut bacteria.</title>
        <authorList>
            <person name="Afrizal A."/>
        </authorList>
    </citation>
    <scope>NUCLEOTIDE SEQUENCE [LARGE SCALE GENOMIC DNA]</scope>
    <source>
        <strain evidence="2 3">CLA-AA-H270</strain>
    </source>
</reference>
<dbReference type="CDD" id="cd00077">
    <property type="entry name" value="HDc"/>
    <property type="match status" value="1"/>
</dbReference>
<sequence>MIDIEKLTALAIAYDAGDAKRIQHFIKVYAYSRLLGRREGLDEHTQNVLEAAAVLHDIGIHEAERKHGSSGGHWQEMEGPAVAAPMLQQCGADKRESERVQWLIAHHHTYTAGEEKDFRILLEADFLVNAYEDGMTAEQCKTAKDRVFRTETGKQYLEEMFLKPAYQAK</sequence>
<dbReference type="Proteomes" id="UP001298753">
    <property type="component" value="Unassembled WGS sequence"/>
</dbReference>
<dbReference type="AlphaFoldDB" id="A0AAW4W0X0"/>
<evidence type="ECO:0000313" key="3">
    <source>
        <dbReference type="Proteomes" id="UP001298753"/>
    </source>
</evidence>
<protein>
    <submittedName>
        <fullName evidence="2">HD domain-containing protein</fullName>
    </submittedName>
</protein>
<accession>A0AAW4W0X0</accession>
<keyword evidence="3" id="KW-1185">Reference proteome</keyword>
<evidence type="ECO:0000313" key="2">
    <source>
        <dbReference type="EMBL" id="MCC2177889.1"/>
    </source>
</evidence>
<dbReference type="EMBL" id="JAJEPX010000068">
    <property type="protein sequence ID" value="MCC2177889.1"/>
    <property type="molecule type" value="Genomic_DNA"/>
</dbReference>
<dbReference type="GeneID" id="98661472"/>
<comment type="caution">
    <text evidence="2">The sequence shown here is derived from an EMBL/GenBank/DDBJ whole genome shotgun (WGS) entry which is preliminary data.</text>
</comment>
<evidence type="ECO:0000259" key="1">
    <source>
        <dbReference type="Pfam" id="PF01966"/>
    </source>
</evidence>
<name>A0AAW4W0X0_9FIRM</name>
<dbReference type="InterPro" id="IPR003607">
    <property type="entry name" value="HD/PDEase_dom"/>
</dbReference>
<proteinExistence type="predicted"/>
<dbReference type="InterPro" id="IPR006674">
    <property type="entry name" value="HD_domain"/>
</dbReference>
<dbReference type="Gene3D" id="1.10.3210.10">
    <property type="entry name" value="Hypothetical protein af1432"/>
    <property type="match status" value="1"/>
</dbReference>
<gene>
    <name evidence="2" type="ORF">LKD22_12290</name>
</gene>
<dbReference type="Pfam" id="PF01966">
    <property type="entry name" value="HD"/>
    <property type="match status" value="1"/>
</dbReference>
<feature type="domain" description="HD" evidence="1">
    <location>
        <begin position="21"/>
        <end position="119"/>
    </location>
</feature>
<dbReference type="SUPFAM" id="SSF109604">
    <property type="entry name" value="HD-domain/PDEase-like"/>
    <property type="match status" value="1"/>
</dbReference>
<organism evidence="2 3">
    <name type="scientific">Agathobaculum butyriciproducens</name>
    <dbReference type="NCBI Taxonomy" id="1628085"/>
    <lineage>
        <taxon>Bacteria</taxon>
        <taxon>Bacillati</taxon>
        <taxon>Bacillota</taxon>
        <taxon>Clostridia</taxon>
        <taxon>Eubacteriales</taxon>
        <taxon>Butyricicoccaceae</taxon>
        <taxon>Agathobaculum</taxon>
    </lineage>
</organism>